<dbReference type="InterPro" id="IPR025381">
    <property type="entry name" value="DUF4296"/>
</dbReference>
<evidence type="ECO:0000313" key="2">
    <source>
        <dbReference type="EMBL" id="MCF7568397.1"/>
    </source>
</evidence>
<gene>
    <name evidence="2" type="ORF">L3X37_08470</name>
</gene>
<protein>
    <submittedName>
        <fullName evidence="2">DUF4296 domain-containing protein</fullName>
    </submittedName>
</protein>
<proteinExistence type="predicted"/>
<name>A0AAE3EPV5_9FLAO</name>
<dbReference type="PROSITE" id="PS51257">
    <property type="entry name" value="PROKAR_LIPOPROTEIN"/>
    <property type="match status" value="1"/>
</dbReference>
<dbReference type="Pfam" id="PF14129">
    <property type="entry name" value="DUF4296"/>
    <property type="match status" value="1"/>
</dbReference>
<reference evidence="2" key="1">
    <citation type="submission" date="2022-01" db="EMBL/GenBank/DDBJ databases">
        <title>Draft genome sequence of Sabulilitoribacter arenilitoris KCTC 52401.</title>
        <authorList>
            <person name="Oh J.-S."/>
        </authorList>
    </citation>
    <scope>NUCLEOTIDE SEQUENCE</scope>
    <source>
        <strain evidence="2">HMF6543</strain>
    </source>
</reference>
<sequence>MILKRFLTYFSLVLLATACYKYNKPKKPKNLIPKDKMVNIIIDVRLLASANGKNKRTLEENNLQSEAYIYKKYNIDSLQFALSNNYYAYYVDDYIDIYEKVKDSLGSLNDKFSDLAEKEEQEKKYKDSINSIIKKDSIRILKIKNYISALVKKDSLKPLIKKDSIRLIKLKDSLQILVKKDSLEKINLKTPVEEGLITPVSDIDFQ</sequence>
<evidence type="ECO:0000313" key="3">
    <source>
        <dbReference type="Proteomes" id="UP001199795"/>
    </source>
</evidence>
<comment type="caution">
    <text evidence="2">The sequence shown here is derived from an EMBL/GenBank/DDBJ whole genome shotgun (WGS) entry which is preliminary data.</text>
</comment>
<keyword evidence="3" id="KW-1185">Reference proteome</keyword>
<dbReference type="AlphaFoldDB" id="A0AAE3EPV5"/>
<organism evidence="2 3">
    <name type="scientific">Wocania arenilitoris</name>
    <dbReference type="NCBI Taxonomy" id="2044858"/>
    <lineage>
        <taxon>Bacteria</taxon>
        <taxon>Pseudomonadati</taxon>
        <taxon>Bacteroidota</taxon>
        <taxon>Flavobacteriia</taxon>
        <taxon>Flavobacteriales</taxon>
        <taxon>Flavobacteriaceae</taxon>
        <taxon>Wocania</taxon>
    </lineage>
</organism>
<dbReference type="Proteomes" id="UP001199795">
    <property type="component" value="Unassembled WGS sequence"/>
</dbReference>
<accession>A0AAE3EPV5</accession>
<feature type="domain" description="DUF4296" evidence="1">
    <location>
        <begin position="28"/>
        <end position="107"/>
    </location>
</feature>
<dbReference type="RefSeq" id="WP_237239737.1">
    <property type="nucleotide sequence ID" value="NZ_JAKKDU010000008.1"/>
</dbReference>
<evidence type="ECO:0000259" key="1">
    <source>
        <dbReference type="Pfam" id="PF14129"/>
    </source>
</evidence>
<dbReference type="EMBL" id="JAKKDU010000008">
    <property type="protein sequence ID" value="MCF7568397.1"/>
    <property type="molecule type" value="Genomic_DNA"/>
</dbReference>